<dbReference type="GO" id="GO:0015031">
    <property type="term" value="P:protein transport"/>
    <property type="evidence" value="ECO:0007669"/>
    <property type="project" value="InterPro"/>
</dbReference>
<dbReference type="PANTHER" id="PTHR33926:SF4">
    <property type="entry name" value="PROTEIN TIC 22, CHLOROPLASTIC"/>
    <property type="match status" value="1"/>
</dbReference>
<sequence length="269" mass="29297">MKSILRRGAIASFIVSTLIGSFLVNAGRALAIPEQEIIKILDRVPVFLIGNNQGVLLTTEPGGDKKGPKVALAFTSPKDAQSYLEQVKKANPNVGSQGKVFVQPLSAIYIHNKESKEKKDVTFVFECCIPSQQNVKDAVELLQKDGKKVDQLKSTPLFVARFKDKKGYLVAREGEKIVDWPIFFSKADLMAALEPLKKQDPKLANNIEVEVLDLASLMATMTSKNEASFSAIRLVPPRDAIEYVVKNQPAGGASQSNAPKPAAKPAPKK</sequence>
<dbReference type="EMBL" id="DSRU01000277">
    <property type="protein sequence ID" value="HFM99886.1"/>
    <property type="molecule type" value="Genomic_DNA"/>
</dbReference>
<dbReference type="InterPro" id="IPR007378">
    <property type="entry name" value="Tic22-like"/>
</dbReference>
<dbReference type="PANTHER" id="PTHR33926">
    <property type="entry name" value="PROTEIN TIC 22, CHLOROPLASTIC"/>
    <property type="match status" value="1"/>
</dbReference>
<name>A0A7C3KG04_9CYAN</name>
<evidence type="ECO:0008006" key="3">
    <source>
        <dbReference type="Google" id="ProtNLM"/>
    </source>
</evidence>
<feature type="region of interest" description="Disordered" evidence="1">
    <location>
        <begin position="247"/>
        <end position="269"/>
    </location>
</feature>
<feature type="compositionally biased region" description="Low complexity" evidence="1">
    <location>
        <begin position="258"/>
        <end position="269"/>
    </location>
</feature>
<evidence type="ECO:0000313" key="2">
    <source>
        <dbReference type="EMBL" id="HFM99886.1"/>
    </source>
</evidence>
<dbReference type="Gene3D" id="3.40.1350.100">
    <property type="match status" value="2"/>
</dbReference>
<evidence type="ECO:0000256" key="1">
    <source>
        <dbReference type="SAM" id="MobiDB-lite"/>
    </source>
</evidence>
<reference evidence="2" key="1">
    <citation type="journal article" date="2020" name="mSystems">
        <title>Genome- and Community-Level Interaction Insights into Carbon Utilization and Element Cycling Functions of Hydrothermarchaeota in Hydrothermal Sediment.</title>
        <authorList>
            <person name="Zhou Z."/>
            <person name="Liu Y."/>
            <person name="Xu W."/>
            <person name="Pan J."/>
            <person name="Luo Z.H."/>
            <person name="Li M."/>
        </authorList>
    </citation>
    <scope>NUCLEOTIDE SEQUENCE [LARGE SCALE GENOMIC DNA]</scope>
    <source>
        <strain evidence="2">SpSt-418</strain>
    </source>
</reference>
<proteinExistence type="predicted"/>
<accession>A0A7C3KG04</accession>
<comment type="caution">
    <text evidence="2">The sequence shown here is derived from an EMBL/GenBank/DDBJ whole genome shotgun (WGS) entry which is preliminary data.</text>
</comment>
<organism evidence="2">
    <name type="scientific">Oscillatoriales cyanobacterium SpSt-418</name>
    <dbReference type="NCBI Taxonomy" id="2282169"/>
    <lineage>
        <taxon>Bacteria</taxon>
        <taxon>Bacillati</taxon>
        <taxon>Cyanobacteriota</taxon>
        <taxon>Cyanophyceae</taxon>
        <taxon>Oscillatoriophycideae</taxon>
        <taxon>Oscillatoriales</taxon>
    </lineage>
</organism>
<dbReference type="AlphaFoldDB" id="A0A7C3KG04"/>
<protein>
    <recommendedName>
        <fullName evidence="3">Tic22 family protein</fullName>
    </recommendedName>
</protein>
<gene>
    <name evidence="2" type="ORF">ENR64_19455</name>
</gene>
<dbReference type="Pfam" id="PF04278">
    <property type="entry name" value="Tic22"/>
    <property type="match status" value="1"/>
</dbReference>